<reference evidence="2 4" key="1">
    <citation type="submission" date="2016-10" db="EMBL/GenBank/DDBJ databases">
        <authorList>
            <person name="Cai Z."/>
        </authorList>
    </citation>
    <scope>NUCLEOTIDE SEQUENCE [LARGE SCALE GENOMIC DNA]</scope>
    <source>
        <strain evidence="2 4">DSM 25227</strain>
    </source>
</reference>
<name>A0A2Y9AQG2_9RHOB</name>
<sequence length="39" mass="4354">MRHFRHQGRALDWAVHAAVRVVSRGYHMLRAACAGHAAS</sequence>
<dbReference type="Proteomes" id="UP000245839">
    <property type="component" value="Unassembled WGS sequence"/>
</dbReference>
<protein>
    <recommendedName>
        <fullName evidence="5">Transposase</fullName>
    </recommendedName>
</protein>
<evidence type="ECO:0000313" key="4">
    <source>
        <dbReference type="Proteomes" id="UP000251571"/>
    </source>
</evidence>
<dbReference type="Proteomes" id="UP000251571">
    <property type="component" value="Unassembled WGS sequence"/>
</dbReference>
<evidence type="ECO:0008006" key="5">
    <source>
        <dbReference type="Google" id="ProtNLM"/>
    </source>
</evidence>
<evidence type="ECO:0000313" key="2">
    <source>
        <dbReference type="EMBL" id="SSA46670.1"/>
    </source>
</evidence>
<reference evidence="1 3" key="2">
    <citation type="submission" date="2018-03" db="EMBL/GenBank/DDBJ databases">
        <title>Genomic Encyclopedia of Archaeal and Bacterial Type Strains, Phase II (KMG-II): from individual species to whole genera.</title>
        <authorList>
            <person name="Goeker M."/>
        </authorList>
    </citation>
    <scope>NUCLEOTIDE SEQUENCE [LARGE SCALE GENOMIC DNA]</scope>
    <source>
        <strain evidence="1 3">DSM 25227</strain>
    </source>
</reference>
<accession>A0A2Y9AQG2</accession>
<evidence type="ECO:0000313" key="1">
    <source>
        <dbReference type="EMBL" id="PWJ18145.1"/>
    </source>
</evidence>
<dbReference type="AlphaFoldDB" id="A0A2Y9AQG2"/>
<organism evidence="2 4">
    <name type="scientific">Jannaschia seohaensis</name>
    <dbReference type="NCBI Taxonomy" id="475081"/>
    <lineage>
        <taxon>Bacteria</taxon>
        <taxon>Pseudomonadati</taxon>
        <taxon>Pseudomonadota</taxon>
        <taxon>Alphaproteobacteria</taxon>
        <taxon>Rhodobacterales</taxon>
        <taxon>Roseobacteraceae</taxon>
        <taxon>Jannaschia</taxon>
    </lineage>
</organism>
<dbReference type="EMBL" id="QGDJ01000005">
    <property type="protein sequence ID" value="PWJ18145.1"/>
    <property type="molecule type" value="Genomic_DNA"/>
</dbReference>
<gene>
    <name evidence="1" type="ORF">BCF38_105133</name>
    <name evidence="2" type="ORF">SAMN05421539_105133</name>
</gene>
<proteinExistence type="predicted"/>
<evidence type="ECO:0000313" key="3">
    <source>
        <dbReference type="Proteomes" id="UP000245839"/>
    </source>
</evidence>
<keyword evidence="3" id="KW-1185">Reference proteome</keyword>
<dbReference type="EMBL" id="UETC01000005">
    <property type="protein sequence ID" value="SSA46670.1"/>
    <property type="molecule type" value="Genomic_DNA"/>
</dbReference>